<dbReference type="EMBL" id="CM042011">
    <property type="protein sequence ID" value="KAI3766000.1"/>
    <property type="molecule type" value="Genomic_DNA"/>
</dbReference>
<dbReference type="Proteomes" id="UP001055811">
    <property type="component" value="Linkage Group LG03"/>
</dbReference>
<organism evidence="1 2">
    <name type="scientific">Cichorium intybus</name>
    <name type="common">Chicory</name>
    <dbReference type="NCBI Taxonomy" id="13427"/>
    <lineage>
        <taxon>Eukaryota</taxon>
        <taxon>Viridiplantae</taxon>
        <taxon>Streptophyta</taxon>
        <taxon>Embryophyta</taxon>
        <taxon>Tracheophyta</taxon>
        <taxon>Spermatophyta</taxon>
        <taxon>Magnoliopsida</taxon>
        <taxon>eudicotyledons</taxon>
        <taxon>Gunneridae</taxon>
        <taxon>Pentapetalae</taxon>
        <taxon>asterids</taxon>
        <taxon>campanulids</taxon>
        <taxon>Asterales</taxon>
        <taxon>Asteraceae</taxon>
        <taxon>Cichorioideae</taxon>
        <taxon>Cichorieae</taxon>
        <taxon>Cichoriinae</taxon>
        <taxon>Cichorium</taxon>
    </lineage>
</organism>
<sequence>MFSLVLSGSSSLCWVLYLSVVYAFLSCHWLSTLLYDLGADAAAARDFNLLGSVSSASSFAFCGVGLQLNTPICEKKIQTHLLFICNPHHLLPYKSESFYNNIRKP</sequence>
<evidence type="ECO:0000313" key="2">
    <source>
        <dbReference type="Proteomes" id="UP001055811"/>
    </source>
</evidence>
<comment type="caution">
    <text evidence="1">The sequence shown here is derived from an EMBL/GenBank/DDBJ whole genome shotgun (WGS) entry which is preliminary data.</text>
</comment>
<reference evidence="2" key="1">
    <citation type="journal article" date="2022" name="Mol. Ecol. Resour.">
        <title>The genomes of chicory, endive, great burdock and yacon provide insights into Asteraceae palaeo-polyploidization history and plant inulin production.</title>
        <authorList>
            <person name="Fan W."/>
            <person name="Wang S."/>
            <person name="Wang H."/>
            <person name="Wang A."/>
            <person name="Jiang F."/>
            <person name="Liu H."/>
            <person name="Zhao H."/>
            <person name="Xu D."/>
            <person name="Zhang Y."/>
        </authorList>
    </citation>
    <scope>NUCLEOTIDE SEQUENCE [LARGE SCALE GENOMIC DNA]</scope>
    <source>
        <strain evidence="2">cv. Punajuju</strain>
    </source>
</reference>
<evidence type="ECO:0000313" key="1">
    <source>
        <dbReference type="EMBL" id="KAI3766000.1"/>
    </source>
</evidence>
<protein>
    <submittedName>
        <fullName evidence="1">Uncharacterized protein</fullName>
    </submittedName>
</protein>
<name>A0ACB9F4Z0_CICIN</name>
<accession>A0ACB9F4Z0</accession>
<reference evidence="1 2" key="2">
    <citation type="journal article" date="2022" name="Mol. Ecol. Resour.">
        <title>The genomes of chicory, endive, great burdock and yacon provide insights into Asteraceae paleo-polyploidization history and plant inulin production.</title>
        <authorList>
            <person name="Fan W."/>
            <person name="Wang S."/>
            <person name="Wang H."/>
            <person name="Wang A."/>
            <person name="Jiang F."/>
            <person name="Liu H."/>
            <person name="Zhao H."/>
            <person name="Xu D."/>
            <person name="Zhang Y."/>
        </authorList>
    </citation>
    <scope>NUCLEOTIDE SEQUENCE [LARGE SCALE GENOMIC DNA]</scope>
    <source>
        <strain evidence="2">cv. Punajuju</strain>
        <tissue evidence="1">Leaves</tissue>
    </source>
</reference>
<gene>
    <name evidence="1" type="ORF">L2E82_16048</name>
</gene>
<keyword evidence="2" id="KW-1185">Reference proteome</keyword>
<proteinExistence type="predicted"/>